<evidence type="ECO:0000313" key="2">
    <source>
        <dbReference type="EMBL" id="MPV37683.1"/>
    </source>
</evidence>
<dbReference type="AlphaFoldDB" id="A0A6N7EKX3"/>
<accession>A0A6N7EKX3</accession>
<dbReference type="InterPro" id="IPR025438">
    <property type="entry name" value="DUF4180"/>
</dbReference>
<organism evidence="2 3">
    <name type="scientific">Georgenia subflava</name>
    <dbReference type="NCBI Taxonomy" id="1622177"/>
    <lineage>
        <taxon>Bacteria</taxon>
        <taxon>Bacillati</taxon>
        <taxon>Actinomycetota</taxon>
        <taxon>Actinomycetes</taxon>
        <taxon>Micrococcales</taxon>
        <taxon>Bogoriellaceae</taxon>
        <taxon>Georgenia</taxon>
    </lineage>
</organism>
<protein>
    <submittedName>
        <fullName evidence="2">DUF4180 domain-containing protein</fullName>
    </submittedName>
</protein>
<dbReference type="OrthoDB" id="8595425at2"/>
<reference evidence="2 3" key="1">
    <citation type="submission" date="2019-10" db="EMBL/GenBank/DDBJ databases">
        <title>Georgenia wutianyii sp. nov. and Georgenia yuyongxinii sp. nov. isolated from plateau pika (Ochotona curzoniae) in the Qinghai-Tibet plateau of China.</title>
        <authorList>
            <person name="Tian Z."/>
        </authorList>
    </citation>
    <scope>NUCLEOTIDE SEQUENCE [LARGE SCALE GENOMIC DNA]</scope>
    <source>
        <strain evidence="2 3">JCM 19765</strain>
    </source>
</reference>
<feature type="domain" description="DUF4180" evidence="1">
    <location>
        <begin position="9"/>
        <end position="117"/>
    </location>
</feature>
<sequence>MRAETTGEEIVLHVPAEGEPIGTGQDALDVIGEAWGVEATVISIPAARFVPGFFDLRTGLAGEFIQKMVNYRQRLAVIGDISAHVAASDALGAFVRESNRGTQVWFLESHNALTERLTAG</sequence>
<dbReference type="RefSeq" id="WP_152195463.1">
    <property type="nucleotide sequence ID" value="NZ_VUKD01000003.1"/>
</dbReference>
<evidence type="ECO:0000259" key="1">
    <source>
        <dbReference type="Pfam" id="PF13788"/>
    </source>
</evidence>
<evidence type="ECO:0000313" key="3">
    <source>
        <dbReference type="Proteomes" id="UP000437709"/>
    </source>
</evidence>
<proteinExistence type="predicted"/>
<name>A0A6N7EKX3_9MICO</name>
<gene>
    <name evidence="2" type="ORF">GB881_11645</name>
</gene>
<keyword evidence="3" id="KW-1185">Reference proteome</keyword>
<dbReference type="EMBL" id="WHPC01000045">
    <property type="protein sequence ID" value="MPV37683.1"/>
    <property type="molecule type" value="Genomic_DNA"/>
</dbReference>
<comment type="caution">
    <text evidence="2">The sequence shown here is derived from an EMBL/GenBank/DDBJ whole genome shotgun (WGS) entry which is preliminary data.</text>
</comment>
<dbReference type="Pfam" id="PF13788">
    <property type="entry name" value="DUF4180"/>
    <property type="match status" value="1"/>
</dbReference>
<dbReference type="Proteomes" id="UP000437709">
    <property type="component" value="Unassembled WGS sequence"/>
</dbReference>